<proteinExistence type="predicted"/>
<gene>
    <name evidence="1" type="ORF">G6F64_015036</name>
</gene>
<name>A0A9P6WSB2_RHIOR</name>
<sequence>MHAVQVDAFGGRRAHRGLRIARRHADQQRCALLRHVGAQLAHRLAGNQRHLAHVTQAGQIRRAQVRQDHVGVLTLAI</sequence>
<dbReference type="EMBL" id="JAANQT010010838">
    <property type="protein sequence ID" value="KAG1274805.1"/>
    <property type="molecule type" value="Genomic_DNA"/>
</dbReference>
<comment type="caution">
    <text evidence="1">The sequence shown here is derived from an EMBL/GenBank/DDBJ whole genome shotgun (WGS) entry which is preliminary data.</text>
</comment>
<keyword evidence="2" id="KW-1185">Reference proteome</keyword>
<dbReference type="AlphaFoldDB" id="A0A9P6WSB2"/>
<dbReference type="Proteomes" id="UP000716291">
    <property type="component" value="Unassembled WGS sequence"/>
</dbReference>
<accession>A0A9P6WSB2</accession>
<reference evidence="1" key="1">
    <citation type="journal article" date="2020" name="Microb. Genom.">
        <title>Genetic diversity of clinical and environmental Mucorales isolates obtained from an investigation of mucormycosis cases among solid organ transplant recipients.</title>
        <authorList>
            <person name="Nguyen M.H."/>
            <person name="Kaul D."/>
            <person name="Muto C."/>
            <person name="Cheng S.J."/>
            <person name="Richter R.A."/>
            <person name="Bruno V.M."/>
            <person name="Liu G."/>
            <person name="Beyhan S."/>
            <person name="Sundermann A.J."/>
            <person name="Mounaud S."/>
            <person name="Pasculle A.W."/>
            <person name="Nierman W.C."/>
            <person name="Driscoll E."/>
            <person name="Cumbie R."/>
            <person name="Clancy C.J."/>
            <person name="Dupont C.L."/>
        </authorList>
    </citation>
    <scope>NUCLEOTIDE SEQUENCE</scope>
    <source>
        <strain evidence="1">GL11</strain>
    </source>
</reference>
<organism evidence="1 2">
    <name type="scientific">Rhizopus oryzae</name>
    <name type="common">Mucormycosis agent</name>
    <name type="synonym">Rhizopus arrhizus var. delemar</name>
    <dbReference type="NCBI Taxonomy" id="64495"/>
    <lineage>
        <taxon>Eukaryota</taxon>
        <taxon>Fungi</taxon>
        <taxon>Fungi incertae sedis</taxon>
        <taxon>Mucoromycota</taxon>
        <taxon>Mucoromycotina</taxon>
        <taxon>Mucoromycetes</taxon>
        <taxon>Mucorales</taxon>
        <taxon>Mucorineae</taxon>
        <taxon>Rhizopodaceae</taxon>
        <taxon>Rhizopus</taxon>
    </lineage>
</organism>
<evidence type="ECO:0000313" key="1">
    <source>
        <dbReference type="EMBL" id="KAG1274805.1"/>
    </source>
</evidence>
<evidence type="ECO:0000313" key="2">
    <source>
        <dbReference type="Proteomes" id="UP000716291"/>
    </source>
</evidence>
<protein>
    <submittedName>
        <fullName evidence="1">Uncharacterized protein</fullName>
    </submittedName>
</protein>